<comment type="function">
    <text evidence="10">Part of the binding-protein-dependent transport system for molybdenum; probably responsible for the translocation of the substrate across the membrane.</text>
</comment>
<evidence type="ECO:0000256" key="2">
    <source>
        <dbReference type="ARBA" id="ARBA00007069"/>
    </source>
</evidence>
<evidence type="ECO:0000256" key="4">
    <source>
        <dbReference type="ARBA" id="ARBA00022475"/>
    </source>
</evidence>
<dbReference type="EMBL" id="FPAA01000005">
    <property type="protein sequence ID" value="SFS63771.1"/>
    <property type="molecule type" value="Genomic_DNA"/>
</dbReference>
<feature type="transmembrane region" description="Helical" evidence="9">
    <location>
        <begin position="195"/>
        <end position="217"/>
    </location>
</feature>
<evidence type="ECO:0000256" key="5">
    <source>
        <dbReference type="ARBA" id="ARBA00022505"/>
    </source>
</evidence>
<dbReference type="InterPro" id="IPR049783">
    <property type="entry name" value="ABC_perm_TupB-like"/>
</dbReference>
<keyword evidence="7 9" id="KW-1133">Transmembrane helix</keyword>
<dbReference type="GO" id="GO:0015098">
    <property type="term" value="F:molybdate ion transmembrane transporter activity"/>
    <property type="evidence" value="ECO:0007669"/>
    <property type="project" value="UniProtKB-UniRule"/>
</dbReference>
<reference evidence="13" key="1">
    <citation type="submission" date="2016-10" db="EMBL/GenBank/DDBJ databases">
        <authorList>
            <person name="Varghese N."/>
            <person name="Submissions S."/>
        </authorList>
    </citation>
    <scope>NUCLEOTIDE SEQUENCE [LARGE SCALE GENOMIC DNA]</scope>
    <source>
        <strain evidence="13">DSM 45789</strain>
    </source>
</reference>
<dbReference type="Pfam" id="PF00528">
    <property type="entry name" value="BPD_transp_1"/>
    <property type="match status" value="1"/>
</dbReference>
<dbReference type="NCBIfam" id="NF038017">
    <property type="entry name" value="ABC_perm1"/>
    <property type="match status" value="1"/>
</dbReference>
<feature type="transmembrane region" description="Helical" evidence="9">
    <location>
        <begin position="87"/>
        <end position="106"/>
    </location>
</feature>
<feature type="domain" description="ABC transmembrane type-1" evidence="11">
    <location>
        <begin position="9"/>
        <end position="218"/>
    </location>
</feature>
<dbReference type="RefSeq" id="WP_091836307.1">
    <property type="nucleotide sequence ID" value="NZ_FPAA01000005.1"/>
</dbReference>
<evidence type="ECO:0000256" key="3">
    <source>
        <dbReference type="ARBA" id="ARBA00022448"/>
    </source>
</evidence>
<keyword evidence="13" id="KW-1185">Reference proteome</keyword>
<evidence type="ECO:0000256" key="8">
    <source>
        <dbReference type="ARBA" id="ARBA00023136"/>
    </source>
</evidence>
<dbReference type="GO" id="GO:0005886">
    <property type="term" value="C:plasma membrane"/>
    <property type="evidence" value="ECO:0007669"/>
    <property type="project" value="UniProtKB-SubCell"/>
</dbReference>
<dbReference type="CDD" id="cd06261">
    <property type="entry name" value="TM_PBP2"/>
    <property type="match status" value="1"/>
</dbReference>
<dbReference type="PROSITE" id="PS50928">
    <property type="entry name" value="ABC_TM1"/>
    <property type="match status" value="1"/>
</dbReference>
<feature type="transmembrane region" description="Helical" evidence="9">
    <location>
        <begin position="15"/>
        <end position="35"/>
    </location>
</feature>
<dbReference type="OrthoDB" id="9795403at2"/>
<keyword evidence="3 9" id="KW-0813">Transport</keyword>
<dbReference type="InterPro" id="IPR011867">
    <property type="entry name" value="ModB_ABC"/>
</dbReference>
<keyword evidence="8 9" id="KW-0472">Membrane</keyword>
<dbReference type="Proteomes" id="UP000198660">
    <property type="component" value="Unassembled WGS sequence"/>
</dbReference>
<proteinExistence type="inferred from homology"/>
<organism evidence="12 13">
    <name type="scientific">Marininema halotolerans</name>
    <dbReference type="NCBI Taxonomy" id="1155944"/>
    <lineage>
        <taxon>Bacteria</taxon>
        <taxon>Bacillati</taxon>
        <taxon>Bacillota</taxon>
        <taxon>Bacilli</taxon>
        <taxon>Bacillales</taxon>
        <taxon>Thermoactinomycetaceae</taxon>
        <taxon>Marininema</taxon>
    </lineage>
</organism>
<dbReference type="NCBIfam" id="TIGR02141">
    <property type="entry name" value="modB_ABC"/>
    <property type="match status" value="1"/>
</dbReference>
<dbReference type="Gene3D" id="1.10.3720.10">
    <property type="entry name" value="MetI-like"/>
    <property type="match status" value="1"/>
</dbReference>
<keyword evidence="6 9" id="KW-0812">Transmembrane</keyword>
<comment type="similarity">
    <text evidence="2 10">Belongs to the binding-protein-dependent transport system permease family. CysTW subfamily.</text>
</comment>
<evidence type="ECO:0000256" key="10">
    <source>
        <dbReference type="RuleBase" id="RU365097"/>
    </source>
</evidence>
<dbReference type="InterPro" id="IPR000515">
    <property type="entry name" value="MetI-like"/>
</dbReference>
<keyword evidence="5 10" id="KW-0500">Molybdenum</keyword>
<evidence type="ECO:0000313" key="12">
    <source>
        <dbReference type="EMBL" id="SFS63771.1"/>
    </source>
</evidence>
<accession>A0A1I6RGA9</accession>
<dbReference type="PANTHER" id="PTHR30183">
    <property type="entry name" value="MOLYBDENUM TRANSPORT SYSTEM PERMEASE PROTEIN MODB"/>
    <property type="match status" value="1"/>
</dbReference>
<protein>
    <recommendedName>
        <fullName evidence="10">Molybdenum transport system permease</fullName>
    </recommendedName>
</protein>
<dbReference type="InterPro" id="IPR035906">
    <property type="entry name" value="MetI-like_sf"/>
</dbReference>
<gene>
    <name evidence="12" type="ORF">SAMN05444972_10573</name>
</gene>
<evidence type="ECO:0000256" key="1">
    <source>
        <dbReference type="ARBA" id="ARBA00004651"/>
    </source>
</evidence>
<feature type="transmembrane region" description="Helical" evidence="9">
    <location>
        <begin position="134"/>
        <end position="156"/>
    </location>
</feature>
<dbReference type="AlphaFoldDB" id="A0A1I6RGA9"/>
<evidence type="ECO:0000313" key="13">
    <source>
        <dbReference type="Proteomes" id="UP000198660"/>
    </source>
</evidence>
<evidence type="ECO:0000256" key="6">
    <source>
        <dbReference type="ARBA" id="ARBA00022692"/>
    </source>
</evidence>
<dbReference type="SUPFAM" id="SSF161098">
    <property type="entry name" value="MetI-like"/>
    <property type="match status" value="1"/>
</dbReference>
<keyword evidence="4 10" id="KW-1003">Cell membrane</keyword>
<feature type="transmembrane region" description="Helical" evidence="9">
    <location>
        <begin position="47"/>
        <end position="67"/>
    </location>
</feature>
<comment type="subcellular location">
    <subcellularLocation>
        <location evidence="1 9">Cell membrane</location>
        <topology evidence="1 9">Multi-pass membrane protein</topology>
    </subcellularLocation>
</comment>
<evidence type="ECO:0000259" key="11">
    <source>
        <dbReference type="PROSITE" id="PS50928"/>
    </source>
</evidence>
<sequence>MIPSYWSPILTSLEVATLASIFAFILALGFAWWLTHRPFHGKVIVETLFLLPLVLPPSVVGLGLLIVGGRRSPFGQGFEYLFHQPLVFSFPAAVLAAMVVAFPLVYQTLKIGFARVDNDLEDAARTMGAKEAQVFIYVTIPLAWPALVTALSLGFARALGEFGATMMFAGNIPGKTQTIPTAIYLAVETGDTKMAILWSLFAIGFSFLLLSISRFLYR</sequence>
<evidence type="ECO:0000256" key="9">
    <source>
        <dbReference type="RuleBase" id="RU363032"/>
    </source>
</evidence>
<name>A0A1I6RGA9_9BACL</name>
<dbReference type="PANTHER" id="PTHR30183:SF3">
    <property type="entry name" value="MOLYBDENUM TRANSPORT SYSTEM PERMEASE PROTEIN MODB"/>
    <property type="match status" value="1"/>
</dbReference>
<evidence type="ECO:0000256" key="7">
    <source>
        <dbReference type="ARBA" id="ARBA00022989"/>
    </source>
</evidence>